<keyword evidence="9" id="KW-1185">Reference proteome</keyword>
<protein>
    <recommendedName>
        <fullName evidence="7">Peptidase S54 rhomboid domain-containing protein</fullName>
    </recommendedName>
</protein>
<comment type="caution">
    <text evidence="8">The sequence shown here is derived from an EMBL/GenBank/DDBJ whole genome shotgun (WGS) entry which is preliminary data.</text>
</comment>
<proteinExistence type="predicted"/>
<dbReference type="SUPFAM" id="SSF144091">
    <property type="entry name" value="Rhomboid-like"/>
    <property type="match status" value="1"/>
</dbReference>
<evidence type="ECO:0000256" key="1">
    <source>
        <dbReference type="ARBA" id="ARBA00004141"/>
    </source>
</evidence>
<feature type="transmembrane region" description="Helical" evidence="6">
    <location>
        <begin position="91"/>
        <end position="120"/>
    </location>
</feature>
<dbReference type="Proteomes" id="UP000659223">
    <property type="component" value="Unassembled WGS sequence"/>
</dbReference>
<sequence>MSGLGIGRRQANANANVNAGQILAEARKALFVMVGFVALVWAVQLANWSGDYALSRHHGILPGDIGTLPDVFAASLLHWNWAHIESNSGPLFVFGFLAAYRGVARFLGLSVLVMVTSGLAEWVFGDGGTRTVGASGLVYGFFAYVVVRGLFDRHLIDTLIGVVMAASYAYILTTAVPGTPGISWLCHLGGLVGGVAGAWLFRDRNGARGRGRDGDGDRDRDGNGKPAPRPGLPARTADHPRAALHKELDDLGLL</sequence>
<feature type="region of interest" description="Disordered" evidence="5">
    <location>
        <begin position="208"/>
        <end position="241"/>
    </location>
</feature>
<keyword evidence="3 6" id="KW-1133">Transmembrane helix</keyword>
<dbReference type="PANTHER" id="PTHR43066">
    <property type="entry name" value="RHOMBOID-RELATED PROTEIN"/>
    <property type="match status" value="1"/>
</dbReference>
<evidence type="ECO:0000259" key="7">
    <source>
        <dbReference type="Pfam" id="PF01694"/>
    </source>
</evidence>
<evidence type="ECO:0000256" key="2">
    <source>
        <dbReference type="ARBA" id="ARBA00022692"/>
    </source>
</evidence>
<gene>
    <name evidence="8" type="ORF">GCM10010324_33250</name>
</gene>
<comment type="subcellular location">
    <subcellularLocation>
        <location evidence="1">Membrane</location>
        <topology evidence="1">Multi-pass membrane protein</topology>
    </subcellularLocation>
</comment>
<evidence type="ECO:0000256" key="5">
    <source>
        <dbReference type="SAM" id="MobiDB-lite"/>
    </source>
</evidence>
<dbReference type="InterPro" id="IPR035952">
    <property type="entry name" value="Rhomboid-like_sf"/>
</dbReference>
<feature type="compositionally biased region" description="Basic and acidic residues" evidence="5">
    <location>
        <begin position="208"/>
        <end position="223"/>
    </location>
</feature>
<name>A0ABQ2YKD0_9ACTN</name>
<evidence type="ECO:0000256" key="3">
    <source>
        <dbReference type="ARBA" id="ARBA00022989"/>
    </source>
</evidence>
<feature type="transmembrane region" description="Helical" evidence="6">
    <location>
        <begin position="132"/>
        <end position="151"/>
    </location>
</feature>
<feature type="domain" description="Peptidase S54 rhomboid" evidence="7">
    <location>
        <begin position="71"/>
        <end position="202"/>
    </location>
</feature>
<feature type="transmembrane region" description="Helical" evidence="6">
    <location>
        <begin position="29"/>
        <end position="48"/>
    </location>
</feature>
<evidence type="ECO:0000313" key="9">
    <source>
        <dbReference type="Proteomes" id="UP000659223"/>
    </source>
</evidence>
<organism evidence="8 9">
    <name type="scientific">Streptomyces hiroshimensis</name>
    <dbReference type="NCBI Taxonomy" id="66424"/>
    <lineage>
        <taxon>Bacteria</taxon>
        <taxon>Bacillati</taxon>
        <taxon>Actinomycetota</taxon>
        <taxon>Actinomycetes</taxon>
        <taxon>Kitasatosporales</taxon>
        <taxon>Streptomycetaceae</taxon>
        <taxon>Streptomyces</taxon>
    </lineage>
</organism>
<keyword evidence="2 6" id="KW-0812">Transmembrane</keyword>
<dbReference type="Pfam" id="PF01694">
    <property type="entry name" value="Rhomboid"/>
    <property type="match status" value="1"/>
</dbReference>
<dbReference type="EMBL" id="BMUT01000006">
    <property type="protein sequence ID" value="GGX84895.1"/>
    <property type="molecule type" value="Genomic_DNA"/>
</dbReference>
<keyword evidence="4 6" id="KW-0472">Membrane</keyword>
<reference evidence="9" key="1">
    <citation type="journal article" date="2019" name="Int. J. Syst. Evol. Microbiol.">
        <title>The Global Catalogue of Microorganisms (GCM) 10K type strain sequencing project: providing services to taxonomists for standard genome sequencing and annotation.</title>
        <authorList>
            <consortium name="The Broad Institute Genomics Platform"/>
            <consortium name="The Broad Institute Genome Sequencing Center for Infectious Disease"/>
            <person name="Wu L."/>
            <person name="Ma J."/>
        </authorList>
    </citation>
    <scope>NUCLEOTIDE SEQUENCE [LARGE SCALE GENOMIC DNA]</scope>
    <source>
        <strain evidence="9">JCM 4586</strain>
    </source>
</reference>
<accession>A0ABQ2YKD0</accession>
<feature type="transmembrane region" description="Helical" evidence="6">
    <location>
        <begin position="158"/>
        <end position="176"/>
    </location>
</feature>
<evidence type="ECO:0000313" key="8">
    <source>
        <dbReference type="EMBL" id="GGX84895.1"/>
    </source>
</evidence>
<dbReference type="Gene3D" id="1.20.1540.10">
    <property type="entry name" value="Rhomboid-like"/>
    <property type="match status" value="1"/>
</dbReference>
<evidence type="ECO:0000256" key="6">
    <source>
        <dbReference type="SAM" id="Phobius"/>
    </source>
</evidence>
<evidence type="ECO:0000256" key="4">
    <source>
        <dbReference type="ARBA" id="ARBA00023136"/>
    </source>
</evidence>
<feature type="transmembrane region" description="Helical" evidence="6">
    <location>
        <begin position="182"/>
        <end position="201"/>
    </location>
</feature>
<dbReference type="InterPro" id="IPR022764">
    <property type="entry name" value="Peptidase_S54_rhomboid_dom"/>
</dbReference>